<organism evidence="2 3">
    <name type="scientific">Esox lucius</name>
    <name type="common">Northern pike</name>
    <dbReference type="NCBI Taxonomy" id="8010"/>
    <lineage>
        <taxon>Eukaryota</taxon>
        <taxon>Metazoa</taxon>
        <taxon>Chordata</taxon>
        <taxon>Craniata</taxon>
        <taxon>Vertebrata</taxon>
        <taxon>Euteleostomi</taxon>
        <taxon>Actinopterygii</taxon>
        <taxon>Neopterygii</taxon>
        <taxon>Teleostei</taxon>
        <taxon>Protacanthopterygii</taxon>
        <taxon>Esociformes</taxon>
        <taxon>Esocidae</taxon>
        <taxon>Esox</taxon>
    </lineage>
</organism>
<proteinExistence type="predicted"/>
<reference evidence="2" key="2">
    <citation type="submission" date="2025-08" db="UniProtKB">
        <authorList>
            <consortium name="Ensembl"/>
        </authorList>
    </citation>
    <scope>IDENTIFICATION</scope>
</reference>
<dbReference type="AlphaFoldDB" id="A0AAY5JXP4"/>
<accession>A0AAY5JXP4</accession>
<dbReference type="Ensembl" id="ENSELUT00000091918.1">
    <property type="protein sequence ID" value="ENSELUP00000080470.1"/>
    <property type="gene ID" value="ENSELUG00000036385.1"/>
</dbReference>
<protein>
    <submittedName>
        <fullName evidence="2">Uncharacterized protein</fullName>
    </submittedName>
</protein>
<feature type="region of interest" description="Disordered" evidence="1">
    <location>
        <begin position="1"/>
        <end position="33"/>
    </location>
</feature>
<dbReference type="InterPro" id="IPR026713">
    <property type="entry name" value="CRACD-like"/>
</dbReference>
<sequence>IGSRSFSHDSVFIPEEPVHEPSPERTMSQENVSDKVRNLQVGAHPRARTEVARSPLKVLAQVEAEPVDTEPQVMADKSLVFTYKSLLHHCYPY</sequence>
<gene>
    <name evidence="2" type="primary">SAMD13</name>
</gene>
<name>A0AAY5JXP4_ESOLU</name>
<dbReference type="PANTHER" id="PTHR47743">
    <property type="entry name" value="KIAA1210 / KIAA1211 FAMILY MEMBER"/>
    <property type="match status" value="1"/>
</dbReference>
<evidence type="ECO:0000256" key="1">
    <source>
        <dbReference type="SAM" id="MobiDB-lite"/>
    </source>
</evidence>
<evidence type="ECO:0000313" key="2">
    <source>
        <dbReference type="Ensembl" id="ENSELUP00000080470.1"/>
    </source>
</evidence>
<keyword evidence="3" id="KW-1185">Reference proteome</keyword>
<reference evidence="2" key="3">
    <citation type="submission" date="2025-09" db="UniProtKB">
        <authorList>
            <consortium name="Ensembl"/>
        </authorList>
    </citation>
    <scope>IDENTIFICATION</scope>
</reference>
<evidence type="ECO:0000313" key="3">
    <source>
        <dbReference type="Proteomes" id="UP000265140"/>
    </source>
</evidence>
<reference evidence="2 3" key="1">
    <citation type="submission" date="2020-02" db="EMBL/GenBank/DDBJ databases">
        <title>Esox lucius (northern pike) genome, fEsoLuc1, primary haplotype.</title>
        <authorList>
            <person name="Myers G."/>
            <person name="Karagic N."/>
            <person name="Meyer A."/>
            <person name="Pippel M."/>
            <person name="Reichard M."/>
            <person name="Winkler S."/>
            <person name="Tracey A."/>
            <person name="Sims Y."/>
            <person name="Howe K."/>
            <person name="Rhie A."/>
            <person name="Formenti G."/>
            <person name="Durbin R."/>
            <person name="Fedrigo O."/>
            <person name="Jarvis E.D."/>
        </authorList>
    </citation>
    <scope>NUCLEOTIDE SEQUENCE [LARGE SCALE GENOMIC DNA]</scope>
</reference>
<dbReference type="GeneTree" id="ENSGT01030000236612"/>
<dbReference type="Proteomes" id="UP000265140">
    <property type="component" value="Chromosome 8"/>
</dbReference>